<gene>
    <name evidence="1" type="ORF">GHT09_018029</name>
    <name evidence="2" type="ORF">MONAX_5E024489</name>
</gene>
<organism evidence="2 3">
    <name type="scientific">Marmota monax</name>
    <name type="common">Woodchuck</name>
    <dbReference type="NCBI Taxonomy" id="9995"/>
    <lineage>
        <taxon>Eukaryota</taxon>
        <taxon>Metazoa</taxon>
        <taxon>Chordata</taxon>
        <taxon>Craniata</taxon>
        <taxon>Vertebrata</taxon>
        <taxon>Euteleostomi</taxon>
        <taxon>Mammalia</taxon>
        <taxon>Eutheria</taxon>
        <taxon>Euarchontoglires</taxon>
        <taxon>Glires</taxon>
        <taxon>Rodentia</taxon>
        <taxon>Sciuromorpha</taxon>
        <taxon>Sciuridae</taxon>
        <taxon>Xerinae</taxon>
        <taxon>Marmotini</taxon>
        <taxon>Marmota</taxon>
    </lineage>
</organism>
<keyword evidence="3" id="KW-1185">Reference proteome</keyword>
<evidence type="ECO:0000313" key="1">
    <source>
        <dbReference type="EMBL" id="KAF7470588.1"/>
    </source>
</evidence>
<accession>A0A5E4C648</accession>
<dbReference type="EMBL" id="WJEC01007130">
    <property type="protein sequence ID" value="KAF7470588.1"/>
    <property type="molecule type" value="Genomic_DNA"/>
</dbReference>
<reference evidence="2 3" key="1">
    <citation type="submission" date="2019-04" db="EMBL/GenBank/DDBJ databases">
        <authorList>
            <person name="Alioto T."/>
            <person name="Alioto T."/>
        </authorList>
    </citation>
    <scope>NUCLEOTIDE SEQUENCE [LARGE SCALE GENOMIC DNA]</scope>
</reference>
<dbReference type="AlphaFoldDB" id="A0A5E4C648"/>
<protein>
    <submittedName>
        <fullName evidence="2">Uncharacterized protein</fullName>
    </submittedName>
</protein>
<reference evidence="1" key="2">
    <citation type="submission" date="2020-08" db="EMBL/GenBank/DDBJ databases">
        <authorList>
            <person name="Shumante A."/>
            <person name="Zimin A.V."/>
            <person name="Puiu D."/>
            <person name="Salzberg S.L."/>
        </authorList>
    </citation>
    <scope>NUCLEOTIDE SEQUENCE</scope>
    <source>
        <strain evidence="1">WC2-LM</strain>
        <tissue evidence="1">Liver</tissue>
    </source>
</reference>
<dbReference type="Proteomes" id="UP000335636">
    <property type="component" value="Unassembled WGS sequence"/>
</dbReference>
<sequence length="260" mass="27326">MLQWQDRLLLGDCFQTSPGPTCLPGICRGCGGQYGNRSSSERIRFIRKCGLPSAMPAESSAHPLPATGTLSKTLKWILGRRAALSPCPPSPALMEGERLLPGRCRPAGRPTDTRGALGGSACRSGPSYREYGGSSLIGSSADSPSITGCEIPLCPLGEGGKALSPEHLGGSSGVPTTETAVLKRHWCPQMISKSSVFPLSSFYFVKQGFPLRCTDLPSMLPPTLPTSHTGDLRFLALASFPARDAPSLLSSGLLAGTLWA</sequence>
<evidence type="ECO:0000313" key="2">
    <source>
        <dbReference type="EMBL" id="VTJ77166.1"/>
    </source>
</evidence>
<name>A0A5E4C648_MARMO</name>
<evidence type="ECO:0000313" key="3">
    <source>
        <dbReference type="Proteomes" id="UP000335636"/>
    </source>
</evidence>
<dbReference type="EMBL" id="CABDUW010000946">
    <property type="protein sequence ID" value="VTJ77166.1"/>
    <property type="molecule type" value="Genomic_DNA"/>
</dbReference>
<proteinExistence type="predicted"/>
<dbReference type="Proteomes" id="UP000662637">
    <property type="component" value="Unassembled WGS sequence"/>
</dbReference>